<evidence type="ECO:0000313" key="7">
    <source>
        <dbReference type="EMBL" id="ELK36435.1"/>
    </source>
</evidence>
<evidence type="ECO:0000259" key="6">
    <source>
        <dbReference type="SMART" id="SM00043"/>
    </source>
</evidence>
<evidence type="ECO:0000256" key="5">
    <source>
        <dbReference type="ARBA" id="ARBA00022704"/>
    </source>
</evidence>
<gene>
    <name evidence="7" type="ORF">MDA_GLEAN10018576</name>
</gene>
<name>L5MDU8_MYODS</name>
<evidence type="ECO:0000256" key="3">
    <source>
        <dbReference type="ARBA" id="ARBA00022490"/>
    </source>
</evidence>
<keyword evidence="5" id="KW-0789">Thiol protease inhibitor</keyword>
<dbReference type="InterPro" id="IPR046350">
    <property type="entry name" value="Cystatin_sf"/>
</dbReference>
<comment type="similarity">
    <text evidence="2">Belongs to the cystatin family.</text>
</comment>
<dbReference type="Pfam" id="PF00031">
    <property type="entry name" value="Cystatin"/>
    <property type="match status" value="1"/>
</dbReference>
<dbReference type="PRINTS" id="PR00295">
    <property type="entry name" value="STEFINA"/>
</dbReference>
<dbReference type="GO" id="GO:0004869">
    <property type="term" value="F:cysteine-type endopeptidase inhibitor activity"/>
    <property type="evidence" value="ECO:0007669"/>
    <property type="project" value="UniProtKB-KW"/>
</dbReference>
<protein>
    <submittedName>
        <fullName evidence="7">Cystatin-A</fullName>
    </submittedName>
</protein>
<comment type="subcellular location">
    <subcellularLocation>
        <location evidence="1">Cytoplasm</location>
    </subcellularLocation>
</comment>
<sequence>MAALSIVDSLAQGQCAERQDIILATTRVKSLKGRMSPVLPNTLTGEELYMFKTVGHEHDKVMLGDTYDPSAYFYKDRIFTQGEVRSLHAYLTTSVPVSCPAKKQLAKMMPGGLTEAKPATPEVQEIADEVKPQLEEQTNETYEEFEAIEYKTQVVAGINYYIKVRVGNDSYIHIKIFKPLPQQQQSLKLTGYQTDKSKDDELKGF</sequence>
<dbReference type="InterPro" id="IPR018073">
    <property type="entry name" value="Prot_inh_cystat_CS"/>
</dbReference>
<dbReference type="PANTHER" id="PTHR11414">
    <property type="entry name" value="CYSTATIN FAMILY MEMBER"/>
    <property type="match status" value="1"/>
</dbReference>
<evidence type="ECO:0000256" key="4">
    <source>
        <dbReference type="ARBA" id="ARBA00022690"/>
    </source>
</evidence>
<dbReference type="SMART" id="SM00043">
    <property type="entry name" value="CY"/>
    <property type="match status" value="1"/>
</dbReference>
<keyword evidence="8" id="KW-1185">Reference proteome</keyword>
<feature type="domain" description="Cystatin" evidence="6">
    <location>
        <begin position="108"/>
        <end position="205"/>
    </location>
</feature>
<dbReference type="AlphaFoldDB" id="L5MDU8"/>
<accession>L5MDU8</accession>
<reference evidence="8" key="1">
    <citation type="journal article" date="2013" name="Science">
        <title>Comparative analysis of bat genomes provides insight into the evolution of flight and immunity.</title>
        <authorList>
            <person name="Zhang G."/>
            <person name="Cowled C."/>
            <person name="Shi Z."/>
            <person name="Huang Z."/>
            <person name="Bishop-Lilly K.A."/>
            <person name="Fang X."/>
            <person name="Wynne J.W."/>
            <person name="Xiong Z."/>
            <person name="Baker M.L."/>
            <person name="Zhao W."/>
            <person name="Tachedjian M."/>
            <person name="Zhu Y."/>
            <person name="Zhou P."/>
            <person name="Jiang X."/>
            <person name="Ng J."/>
            <person name="Yang L."/>
            <person name="Wu L."/>
            <person name="Xiao J."/>
            <person name="Feng Y."/>
            <person name="Chen Y."/>
            <person name="Sun X."/>
            <person name="Zhang Y."/>
            <person name="Marsh G.A."/>
            <person name="Crameri G."/>
            <person name="Broder C.C."/>
            <person name="Frey K.G."/>
            <person name="Wang L.F."/>
            <person name="Wang J."/>
        </authorList>
    </citation>
    <scope>NUCLEOTIDE SEQUENCE [LARGE SCALE GENOMIC DNA]</scope>
</reference>
<keyword evidence="3" id="KW-0963">Cytoplasm</keyword>
<proteinExistence type="inferred from homology"/>
<evidence type="ECO:0000313" key="8">
    <source>
        <dbReference type="Proteomes" id="UP000010556"/>
    </source>
</evidence>
<dbReference type="Gene3D" id="3.10.450.10">
    <property type="match status" value="1"/>
</dbReference>
<dbReference type="Proteomes" id="UP000010556">
    <property type="component" value="Unassembled WGS sequence"/>
</dbReference>
<dbReference type="InterPro" id="IPR000010">
    <property type="entry name" value="Cystatin_dom"/>
</dbReference>
<dbReference type="eggNOG" id="ENOG502SF2X">
    <property type="taxonomic scope" value="Eukaryota"/>
</dbReference>
<organism evidence="7 8">
    <name type="scientific">Myotis davidii</name>
    <name type="common">David's myotis</name>
    <dbReference type="NCBI Taxonomy" id="225400"/>
    <lineage>
        <taxon>Eukaryota</taxon>
        <taxon>Metazoa</taxon>
        <taxon>Chordata</taxon>
        <taxon>Craniata</taxon>
        <taxon>Vertebrata</taxon>
        <taxon>Euteleostomi</taxon>
        <taxon>Mammalia</taxon>
        <taxon>Eutheria</taxon>
        <taxon>Laurasiatheria</taxon>
        <taxon>Chiroptera</taxon>
        <taxon>Yangochiroptera</taxon>
        <taxon>Vespertilionidae</taxon>
        <taxon>Myotis</taxon>
    </lineage>
</organism>
<dbReference type="InterPro" id="IPR001713">
    <property type="entry name" value="Prot_inh_stefin"/>
</dbReference>
<dbReference type="GO" id="GO:0005829">
    <property type="term" value="C:cytosol"/>
    <property type="evidence" value="ECO:0007669"/>
    <property type="project" value="TreeGrafter"/>
</dbReference>
<dbReference type="EMBL" id="KB101593">
    <property type="protein sequence ID" value="ELK36435.1"/>
    <property type="molecule type" value="Genomic_DNA"/>
</dbReference>
<dbReference type="SUPFAM" id="SSF54403">
    <property type="entry name" value="Cystatin/monellin"/>
    <property type="match status" value="1"/>
</dbReference>
<dbReference type="PROSITE" id="PS00287">
    <property type="entry name" value="CYSTATIN"/>
    <property type="match status" value="1"/>
</dbReference>
<dbReference type="PANTHER" id="PTHR11414:SF20">
    <property type="entry name" value="CYSTATIN-A"/>
    <property type="match status" value="1"/>
</dbReference>
<dbReference type="CDD" id="cd00042">
    <property type="entry name" value="CY"/>
    <property type="match status" value="1"/>
</dbReference>
<evidence type="ECO:0000256" key="2">
    <source>
        <dbReference type="ARBA" id="ARBA00009403"/>
    </source>
</evidence>
<evidence type="ECO:0000256" key="1">
    <source>
        <dbReference type="ARBA" id="ARBA00004496"/>
    </source>
</evidence>
<keyword evidence="4" id="KW-0646">Protease inhibitor</keyword>
<dbReference type="FunFam" id="3.10.450.10:FF:000001">
    <property type="entry name" value="Cystatin-A"/>
    <property type="match status" value="1"/>
</dbReference>